<evidence type="ECO:0000313" key="23">
    <source>
        <dbReference type="Proteomes" id="UP000270649"/>
    </source>
</evidence>
<keyword evidence="24" id="KW-1185">Reference proteome</keyword>
<dbReference type="PANTHER" id="PTHR12592">
    <property type="entry name" value="ATP-DEPENDENT (S)-NAD(P)H-HYDRATE DEHYDRATASE FAMILY MEMBER"/>
    <property type="match status" value="1"/>
</dbReference>
<evidence type="ECO:0000256" key="7">
    <source>
        <dbReference type="ARBA" id="ARBA00022840"/>
    </source>
</evidence>
<reference evidence="22 23" key="1">
    <citation type="submission" date="2018-10" db="EMBL/GenBank/DDBJ databases">
        <title>Corynebacterium macginleyi genome sequencing and assembly of the type strain and two clinical samples.</title>
        <authorList>
            <person name="Bernier A.-M."/>
            <person name="Bernard K."/>
        </authorList>
    </citation>
    <scope>NUCLEOTIDE SEQUENCE [LARGE SCALE GENOMIC DNA]</scope>
    <source>
        <strain evidence="22 23">NML 120205</strain>
    </source>
</reference>
<evidence type="ECO:0000256" key="1">
    <source>
        <dbReference type="ARBA" id="ARBA00000013"/>
    </source>
</evidence>
<evidence type="ECO:0000259" key="20">
    <source>
        <dbReference type="PROSITE" id="PS51385"/>
    </source>
</evidence>
<dbReference type="AlphaFoldDB" id="A0A3M0G709"/>
<dbReference type="EC" id="4.2.1.136" evidence="17"/>
<comment type="catalytic activity">
    <reaction evidence="16 17 18">
        <text>(6S)-NADPHX + ADP = AMP + phosphate + NADPH + H(+)</text>
        <dbReference type="Rhea" id="RHEA:32235"/>
        <dbReference type="ChEBI" id="CHEBI:15378"/>
        <dbReference type="ChEBI" id="CHEBI:43474"/>
        <dbReference type="ChEBI" id="CHEBI:57783"/>
        <dbReference type="ChEBI" id="CHEBI:64076"/>
        <dbReference type="ChEBI" id="CHEBI:456215"/>
        <dbReference type="ChEBI" id="CHEBI:456216"/>
        <dbReference type="EC" id="4.2.1.136"/>
    </reaction>
</comment>
<dbReference type="PROSITE" id="PS51383">
    <property type="entry name" value="YJEF_C_3"/>
    <property type="match status" value="1"/>
</dbReference>
<name>A0A3M0G709_9CORY</name>
<comment type="similarity">
    <text evidence="4 18">In the C-terminal section; belongs to the NnrD/CARKD family.</text>
</comment>
<keyword evidence="5 18" id="KW-0479">Metal-binding</keyword>
<dbReference type="PANTHER" id="PTHR12592:SF0">
    <property type="entry name" value="ATP-DEPENDENT (S)-NAD(P)H-HYDRATE DEHYDRATASE"/>
    <property type="match status" value="1"/>
</dbReference>
<evidence type="ECO:0000256" key="4">
    <source>
        <dbReference type="ARBA" id="ARBA00009524"/>
    </source>
</evidence>
<comment type="catalytic activity">
    <reaction evidence="1 18">
        <text>(6R)-NADHX = (6S)-NADHX</text>
        <dbReference type="Rhea" id="RHEA:32215"/>
        <dbReference type="ChEBI" id="CHEBI:64074"/>
        <dbReference type="ChEBI" id="CHEBI:64075"/>
        <dbReference type="EC" id="5.1.99.6"/>
    </reaction>
</comment>
<feature type="binding site" evidence="17">
    <location>
        <position position="457"/>
    </location>
    <ligand>
        <name>AMP</name>
        <dbReference type="ChEBI" id="CHEBI:456215"/>
    </ligand>
</feature>
<organism evidence="22 23">
    <name type="scientific">Corynebacterium macginleyi</name>
    <dbReference type="NCBI Taxonomy" id="38290"/>
    <lineage>
        <taxon>Bacteria</taxon>
        <taxon>Bacillati</taxon>
        <taxon>Actinomycetota</taxon>
        <taxon>Actinomycetes</taxon>
        <taxon>Mycobacteriales</taxon>
        <taxon>Corynebacteriaceae</taxon>
        <taxon>Corynebacterium</taxon>
    </lineage>
</organism>
<feature type="binding site" evidence="17">
    <location>
        <position position="336"/>
    </location>
    <ligand>
        <name>(6S)-NADPHX</name>
        <dbReference type="ChEBI" id="CHEBI:64076"/>
    </ligand>
</feature>
<dbReference type="Gene3D" id="3.40.1190.20">
    <property type="match status" value="1"/>
</dbReference>
<feature type="domain" description="YjeF N-terminal" evidence="20">
    <location>
        <begin position="10"/>
        <end position="203"/>
    </location>
</feature>
<dbReference type="SUPFAM" id="SSF64153">
    <property type="entry name" value="YjeF N-terminal domain-like"/>
    <property type="match status" value="1"/>
</dbReference>
<comment type="caution">
    <text evidence="22">The sequence shown here is derived from an EMBL/GenBank/DDBJ whole genome shotgun (WGS) entry which is preliminary data.</text>
</comment>
<evidence type="ECO:0000256" key="18">
    <source>
        <dbReference type="PIRNR" id="PIRNR017184"/>
    </source>
</evidence>
<comment type="catalytic activity">
    <reaction evidence="2 18">
        <text>(6R)-NADPHX = (6S)-NADPHX</text>
        <dbReference type="Rhea" id="RHEA:32227"/>
        <dbReference type="ChEBI" id="CHEBI:64076"/>
        <dbReference type="ChEBI" id="CHEBI:64077"/>
        <dbReference type="EC" id="5.1.99.6"/>
    </reaction>
</comment>
<evidence type="ECO:0000313" key="21">
    <source>
        <dbReference type="EMBL" id="MBM0243954.1"/>
    </source>
</evidence>
<dbReference type="SUPFAM" id="SSF53613">
    <property type="entry name" value="Ribokinase-like"/>
    <property type="match status" value="1"/>
</dbReference>
<reference evidence="21 24" key="2">
    <citation type="submission" date="2021-01" db="EMBL/GenBank/DDBJ databases">
        <title>Complete genome sequences of Corynebacterium macginleyi strains isolated from infectious keratitis.</title>
        <authorList>
            <person name="Sagerfors S."/>
            <person name="Poehlein A."/>
            <person name="Soderquist B."/>
            <person name="Bruggemann H."/>
        </authorList>
    </citation>
    <scope>NUCLEOTIDE SEQUENCE [LARGE SCALE GENOMIC DNA]</scope>
    <source>
        <strain evidence="21 24">12T220</strain>
    </source>
</reference>
<evidence type="ECO:0000256" key="5">
    <source>
        <dbReference type="ARBA" id="ARBA00022723"/>
    </source>
</evidence>
<evidence type="ECO:0000256" key="16">
    <source>
        <dbReference type="ARBA" id="ARBA00049209"/>
    </source>
</evidence>
<comment type="similarity">
    <text evidence="3 18">In the N-terminal section; belongs to the NnrE/AIBP family.</text>
</comment>
<evidence type="ECO:0000256" key="2">
    <source>
        <dbReference type="ARBA" id="ARBA00000909"/>
    </source>
</evidence>
<dbReference type="InterPro" id="IPR000631">
    <property type="entry name" value="CARKD"/>
</dbReference>
<keyword evidence="8 17" id="KW-0521">NADP</keyword>
<evidence type="ECO:0000313" key="22">
    <source>
        <dbReference type="EMBL" id="RMB58132.1"/>
    </source>
</evidence>
<dbReference type="Gene3D" id="3.40.50.10260">
    <property type="entry name" value="YjeF N-terminal domain"/>
    <property type="match status" value="1"/>
</dbReference>
<dbReference type="EMBL" id="REGC01000011">
    <property type="protein sequence ID" value="RMB58132.1"/>
    <property type="molecule type" value="Genomic_DNA"/>
</dbReference>
<comment type="function">
    <text evidence="14 18">Bifunctional enzyme that catalyzes the epimerization of the S- and R-forms of NAD(P)HX and the dehydration of the S-form of NAD(P)HX at the expense of ADP, which is converted to AMP. This allows the repair of both epimers of NAD(P)HX, a damaged form of NAD(P)H that is a result of enzymatic or heat-dependent hydration.</text>
</comment>
<dbReference type="Pfam" id="PF03853">
    <property type="entry name" value="YjeF_N"/>
    <property type="match status" value="1"/>
</dbReference>
<dbReference type="EMBL" id="JAACBX020000001">
    <property type="protein sequence ID" value="MBM0243954.1"/>
    <property type="molecule type" value="Genomic_DNA"/>
</dbReference>
<comment type="subunit">
    <text evidence="17">Homotetramer.</text>
</comment>
<dbReference type="InterPro" id="IPR004443">
    <property type="entry name" value="YjeF_N_dom"/>
</dbReference>
<keyword evidence="11 18" id="KW-0413">Isomerase</keyword>
<dbReference type="InterPro" id="IPR017953">
    <property type="entry name" value="Carbohydrate_kinase_pred_CS"/>
</dbReference>
<dbReference type="HAMAP" id="MF_01965">
    <property type="entry name" value="NADHX_dehydratase"/>
    <property type="match status" value="1"/>
</dbReference>
<evidence type="ECO:0000256" key="15">
    <source>
        <dbReference type="ARBA" id="ARBA00048238"/>
    </source>
</evidence>
<dbReference type="GO" id="GO:0052855">
    <property type="term" value="F:ADP-dependent NAD(P)H-hydrate dehydratase activity"/>
    <property type="evidence" value="ECO:0007669"/>
    <property type="project" value="UniProtKB-UniRule"/>
</dbReference>
<evidence type="ECO:0000256" key="11">
    <source>
        <dbReference type="ARBA" id="ARBA00023235"/>
    </source>
</evidence>
<feature type="binding site" evidence="17">
    <location>
        <position position="285"/>
    </location>
    <ligand>
        <name>(6S)-NADPHX</name>
        <dbReference type="ChEBI" id="CHEBI:64076"/>
    </ligand>
</feature>
<proteinExistence type="inferred from homology"/>
<comment type="cofactor">
    <cofactor evidence="17">
        <name>Mg(2+)</name>
        <dbReference type="ChEBI" id="CHEBI:18420"/>
    </cofactor>
</comment>
<dbReference type="RefSeq" id="WP_121928047.1">
    <property type="nucleotide sequence ID" value="NZ_CP068291.1"/>
</dbReference>
<evidence type="ECO:0000256" key="8">
    <source>
        <dbReference type="ARBA" id="ARBA00022857"/>
    </source>
</evidence>
<keyword evidence="7 17" id="KW-0067">ATP-binding</keyword>
<dbReference type="GO" id="GO:0052856">
    <property type="term" value="F:NAD(P)HX epimerase activity"/>
    <property type="evidence" value="ECO:0007669"/>
    <property type="project" value="UniProtKB-EC"/>
</dbReference>
<protein>
    <recommendedName>
        <fullName evidence="17">ADP-dependent (S)-NAD(P)H-hydrate dehydratase</fullName>
        <ecNumber evidence="17">4.2.1.136</ecNumber>
    </recommendedName>
    <alternativeName>
        <fullName evidence="17">ADP-dependent NAD(P)HX dehydratase</fullName>
    </alternativeName>
</protein>
<evidence type="ECO:0000256" key="6">
    <source>
        <dbReference type="ARBA" id="ARBA00022741"/>
    </source>
</evidence>
<dbReference type="InterPro" id="IPR029056">
    <property type="entry name" value="Ribokinase-like"/>
</dbReference>
<dbReference type="GO" id="GO:0046496">
    <property type="term" value="P:nicotinamide nucleotide metabolic process"/>
    <property type="evidence" value="ECO:0007669"/>
    <property type="project" value="UniProtKB-UniRule"/>
</dbReference>
<sequence>MRPAFSVSAVRSAESALLAQQSHDDELMRLAARGVAATAKSMLPGPNPRRITILAGPGGNGGDGLYAGAFLAAEGYGVDAILVADTAHDPALQAFTAAGGTITKQPRVESTGLLIDAVAGLNSTRGLSGASLAAYRAAKQHDIPILSVDIPSGINADTGVAADNAVAATVTVSFGWARAGHIFAPECGTVVLCDLHLPHAPRSFAEELTATAEPAGYIANEPTIDLPFQWPTEPVLADAHLGHVTAPKPVGCTGPIVDPTPHASSTKYTGGVTAICAGSSAYPGAGILAATGAVRATPSMVRVIDNDAVVPHLPEVVAHPSAEDKVHAQAWVVGPGRGTDEAAARELQAVLDRELPTILDADALTLLAQSAELRDRVRAHPRIILTPHAGEFRRLYEATFGRKLDLSEGVGPRQHELAEDLDCFLLHKGRITTVTAPNQPIYGMNAGHSYAATAGSGDVLSGILGATIAQVDHEKTDAEYIIMEILHAAALHQHAAAIAAHTTDGFGICSASQIAAAIPQSIARLLVMHR</sequence>
<evidence type="ECO:0000256" key="3">
    <source>
        <dbReference type="ARBA" id="ARBA00006001"/>
    </source>
</evidence>
<keyword evidence="13" id="KW-0511">Multifunctional enzyme</keyword>
<keyword evidence="12 17" id="KW-0456">Lyase</keyword>
<dbReference type="PROSITE" id="PS51385">
    <property type="entry name" value="YJEF_N"/>
    <property type="match status" value="1"/>
</dbReference>
<dbReference type="Proteomes" id="UP000270649">
    <property type="component" value="Unassembled WGS sequence"/>
</dbReference>
<feature type="binding site" evidence="17">
    <location>
        <position position="458"/>
    </location>
    <ligand>
        <name>(6S)-NADPHX</name>
        <dbReference type="ChEBI" id="CHEBI:64076"/>
    </ligand>
</feature>
<dbReference type="PROSITE" id="PS01050">
    <property type="entry name" value="YJEF_C_2"/>
    <property type="match status" value="1"/>
</dbReference>
<accession>A0A3M0G709</accession>
<comment type="catalytic activity">
    <reaction evidence="15 17 18">
        <text>(6S)-NADHX + ADP = AMP + phosphate + NADH + H(+)</text>
        <dbReference type="Rhea" id="RHEA:32223"/>
        <dbReference type="ChEBI" id="CHEBI:15378"/>
        <dbReference type="ChEBI" id="CHEBI:43474"/>
        <dbReference type="ChEBI" id="CHEBI:57945"/>
        <dbReference type="ChEBI" id="CHEBI:64074"/>
        <dbReference type="ChEBI" id="CHEBI:456215"/>
        <dbReference type="ChEBI" id="CHEBI:456216"/>
        <dbReference type="EC" id="4.2.1.136"/>
    </reaction>
</comment>
<gene>
    <name evidence="17" type="primary">nnrD</name>
    <name evidence="22" type="ORF">D9543_08750</name>
    <name evidence="21" type="ORF">GWO63_006690</name>
</gene>
<evidence type="ECO:0000256" key="13">
    <source>
        <dbReference type="ARBA" id="ARBA00023268"/>
    </source>
</evidence>
<dbReference type="InterPro" id="IPR030677">
    <property type="entry name" value="Nnr"/>
</dbReference>
<evidence type="ECO:0000256" key="14">
    <source>
        <dbReference type="ARBA" id="ARBA00025153"/>
    </source>
</evidence>
<dbReference type="GO" id="GO:0005524">
    <property type="term" value="F:ATP binding"/>
    <property type="evidence" value="ECO:0007669"/>
    <property type="project" value="UniProtKB-UniRule"/>
</dbReference>
<evidence type="ECO:0000259" key="19">
    <source>
        <dbReference type="PROSITE" id="PS51383"/>
    </source>
</evidence>
<dbReference type="Pfam" id="PF01256">
    <property type="entry name" value="Carb_kinase"/>
    <property type="match status" value="1"/>
</dbReference>
<evidence type="ECO:0000313" key="24">
    <source>
        <dbReference type="Proteomes" id="UP001518680"/>
    </source>
</evidence>
<dbReference type="GO" id="GO:0110051">
    <property type="term" value="P:metabolite repair"/>
    <property type="evidence" value="ECO:0007669"/>
    <property type="project" value="TreeGrafter"/>
</dbReference>
<dbReference type="InterPro" id="IPR036652">
    <property type="entry name" value="YjeF_N_dom_sf"/>
</dbReference>
<feature type="domain" description="YjeF C-terminal" evidence="19">
    <location>
        <begin position="250"/>
        <end position="525"/>
    </location>
</feature>
<keyword evidence="10 17" id="KW-0520">NAD</keyword>
<dbReference type="GO" id="GO:0046872">
    <property type="term" value="F:metal ion binding"/>
    <property type="evidence" value="ECO:0007669"/>
    <property type="project" value="UniProtKB-UniRule"/>
</dbReference>
<feature type="binding site" evidence="17">
    <location>
        <position position="388"/>
    </location>
    <ligand>
        <name>(6S)-NADPHX</name>
        <dbReference type="ChEBI" id="CHEBI:64076"/>
    </ligand>
</feature>
<keyword evidence="9 18" id="KW-0630">Potassium</keyword>
<comment type="function">
    <text evidence="17">Catalyzes the dehydration of the S-form of NAD(P)HX at the expense of ADP, which is converted to AMP. Together with NAD(P)HX epimerase, which catalyzes the epimerization of the S- and R-forms, the enzyme allows the repair of both epimers of NAD(P)HX, a damaged form of NAD(P)H that is a result of enzymatic or heat-dependent hydration.</text>
</comment>
<feature type="binding site" evidence="17">
    <location>
        <begin position="428"/>
        <end position="432"/>
    </location>
    <ligand>
        <name>AMP</name>
        <dbReference type="ChEBI" id="CHEBI:456215"/>
    </ligand>
</feature>
<evidence type="ECO:0000256" key="9">
    <source>
        <dbReference type="ARBA" id="ARBA00022958"/>
    </source>
</evidence>
<evidence type="ECO:0000256" key="10">
    <source>
        <dbReference type="ARBA" id="ARBA00023027"/>
    </source>
</evidence>
<dbReference type="Proteomes" id="UP001518680">
    <property type="component" value="Unassembled WGS sequence"/>
</dbReference>
<evidence type="ECO:0000256" key="17">
    <source>
        <dbReference type="HAMAP-Rule" id="MF_01965"/>
    </source>
</evidence>
<keyword evidence="6 17" id="KW-0547">Nucleotide-binding</keyword>
<comment type="similarity">
    <text evidence="17">Belongs to the NnrD/CARKD family.</text>
</comment>
<dbReference type="CDD" id="cd01171">
    <property type="entry name" value="YXKO-related"/>
    <property type="match status" value="1"/>
</dbReference>
<evidence type="ECO:0000256" key="12">
    <source>
        <dbReference type="ARBA" id="ARBA00023239"/>
    </source>
</evidence>
<dbReference type="PIRSF" id="PIRSF017184">
    <property type="entry name" value="Nnr"/>
    <property type="match status" value="1"/>
</dbReference>
<comment type="cofactor">
    <cofactor evidence="18">
        <name>K(+)</name>
        <dbReference type="ChEBI" id="CHEBI:29103"/>
    </cofactor>
    <text evidence="18">Binds 1 potassium ion per subunit.</text>
</comment>